<evidence type="ECO:0000313" key="2">
    <source>
        <dbReference type="Proteomes" id="UP000828048"/>
    </source>
</evidence>
<proteinExistence type="predicted"/>
<evidence type="ECO:0000313" key="1">
    <source>
        <dbReference type="EMBL" id="KAH7856057.1"/>
    </source>
</evidence>
<name>A0ACB7YQY9_9ERIC</name>
<keyword evidence="2" id="KW-1185">Reference proteome</keyword>
<protein>
    <submittedName>
        <fullName evidence="1">Uncharacterized protein</fullName>
    </submittedName>
</protein>
<gene>
    <name evidence="1" type="ORF">Vadar_032213</name>
</gene>
<dbReference type="Proteomes" id="UP000828048">
    <property type="component" value="Chromosome 11"/>
</dbReference>
<dbReference type="EMBL" id="CM037161">
    <property type="protein sequence ID" value="KAH7856057.1"/>
    <property type="molecule type" value="Genomic_DNA"/>
</dbReference>
<reference evidence="1 2" key="1">
    <citation type="journal article" date="2021" name="Hortic Res">
        <title>High-quality reference genome and annotation aids understanding of berry development for evergreen blueberry (Vaccinium darrowii).</title>
        <authorList>
            <person name="Yu J."/>
            <person name="Hulse-Kemp A.M."/>
            <person name="Babiker E."/>
            <person name="Staton M."/>
        </authorList>
    </citation>
    <scope>NUCLEOTIDE SEQUENCE [LARGE SCALE GENOMIC DNA]</scope>
    <source>
        <strain evidence="2">cv. NJ 8807/NJ 8810</strain>
        <tissue evidence="1">Young leaf</tissue>
    </source>
</reference>
<comment type="caution">
    <text evidence="1">The sequence shown here is derived from an EMBL/GenBank/DDBJ whole genome shotgun (WGS) entry which is preliminary data.</text>
</comment>
<accession>A0ACB7YQY9</accession>
<organism evidence="1 2">
    <name type="scientific">Vaccinium darrowii</name>
    <dbReference type="NCBI Taxonomy" id="229202"/>
    <lineage>
        <taxon>Eukaryota</taxon>
        <taxon>Viridiplantae</taxon>
        <taxon>Streptophyta</taxon>
        <taxon>Embryophyta</taxon>
        <taxon>Tracheophyta</taxon>
        <taxon>Spermatophyta</taxon>
        <taxon>Magnoliopsida</taxon>
        <taxon>eudicotyledons</taxon>
        <taxon>Gunneridae</taxon>
        <taxon>Pentapetalae</taxon>
        <taxon>asterids</taxon>
        <taxon>Ericales</taxon>
        <taxon>Ericaceae</taxon>
        <taxon>Vaccinioideae</taxon>
        <taxon>Vaccinieae</taxon>
        <taxon>Vaccinium</taxon>
    </lineage>
</organism>
<sequence length="245" mass="27643">MDTSEDHHTQIAKRKRTKRQRPQSPISDKFFDTGATEEEEEIANCLILLARGTSTNLPLSDMGHYGDEMGMKFTSKRISDEGNYAVYQCKTCDRRFTSFQALGGHRASHNKSINKQLSSDEEEKEEQFKTPVSSSPASIIPLQLSNVNSKKIHECWICGTEFGSGQALGGHMRRHRTTTENCCESKREKSGSLSFDLDLNFPAPESDETKFGSGAMEKQEQRKRRRKQQSVLVLSTAPTLVDCHY</sequence>